<proteinExistence type="inferred from homology"/>
<dbReference type="EMBL" id="SEKV01000017">
    <property type="protein sequence ID" value="TFY69036.1"/>
    <property type="molecule type" value="Genomic_DNA"/>
</dbReference>
<comment type="caution">
    <text evidence="3">The sequence shown here is derived from an EMBL/GenBank/DDBJ whole genome shotgun (WGS) entry which is preliminary data.</text>
</comment>
<dbReference type="InterPro" id="IPR036291">
    <property type="entry name" value="NAD(P)-bd_dom_sf"/>
</dbReference>
<dbReference type="GO" id="GO:0016616">
    <property type="term" value="F:oxidoreductase activity, acting on the CH-OH group of donors, NAD or NADP as acceptor"/>
    <property type="evidence" value="ECO:0007669"/>
    <property type="project" value="TreeGrafter"/>
</dbReference>
<evidence type="ECO:0000313" key="3">
    <source>
        <dbReference type="EMBL" id="TFY69036.1"/>
    </source>
</evidence>
<dbReference type="SUPFAM" id="SSF51735">
    <property type="entry name" value="NAD(P)-binding Rossmann-fold domains"/>
    <property type="match status" value="1"/>
</dbReference>
<dbReference type="GO" id="GO:0048038">
    <property type="term" value="F:quinone binding"/>
    <property type="evidence" value="ECO:0007669"/>
    <property type="project" value="TreeGrafter"/>
</dbReference>
<dbReference type="Proteomes" id="UP000298390">
    <property type="component" value="Unassembled WGS sequence"/>
</dbReference>
<gene>
    <name evidence="3" type="ORF">EVJ58_g624</name>
</gene>
<accession>A0A4Y9Z2G9</accession>
<evidence type="ECO:0000256" key="2">
    <source>
        <dbReference type="ARBA" id="ARBA00023002"/>
    </source>
</evidence>
<dbReference type="PANTHER" id="PTHR42760">
    <property type="entry name" value="SHORT-CHAIN DEHYDROGENASES/REDUCTASES FAMILY MEMBER"/>
    <property type="match status" value="1"/>
</dbReference>
<protein>
    <submittedName>
        <fullName evidence="3">Uncharacterized protein</fullName>
    </submittedName>
</protein>
<sequence>MDVSSKADVEYRILDIVSGLRRLDHVFNCAGVNPTGSPLTDTTDKYWNKLVNVNLKGIYLVTRYDAAHHKAIYYVTKHCVIGFSKSMALELGPKGVRTNVVAPGYTVDTPTNAGVVKGGEAVTRMEEGNSLGRLGTPEEVADVVIFLLSEDSKYMNGSVVEVHGGLKMLFIPWYTMLTSGRPHHRSSAHWDIGHMLSRGYAQE</sequence>
<name>A0A4Y9Z2G9_9APHY</name>
<evidence type="ECO:0000256" key="1">
    <source>
        <dbReference type="ARBA" id="ARBA00006484"/>
    </source>
</evidence>
<dbReference type="Pfam" id="PF13561">
    <property type="entry name" value="adh_short_C2"/>
    <property type="match status" value="2"/>
</dbReference>
<dbReference type="PANTHER" id="PTHR42760:SF83">
    <property type="entry name" value="(3R)-3-HYDROXYACYL-COA DEHYDROGENASE"/>
    <property type="match status" value="1"/>
</dbReference>
<reference evidence="3 4" key="1">
    <citation type="submission" date="2019-01" db="EMBL/GenBank/DDBJ databases">
        <title>Genome sequencing of the rare red list fungi Fomitopsis rosea.</title>
        <authorList>
            <person name="Buettner E."/>
            <person name="Kellner H."/>
        </authorList>
    </citation>
    <scope>NUCLEOTIDE SEQUENCE [LARGE SCALE GENOMIC DNA]</scope>
    <source>
        <strain evidence="3 4">DSM 105464</strain>
    </source>
</reference>
<dbReference type="PRINTS" id="PR00081">
    <property type="entry name" value="GDHRDH"/>
</dbReference>
<dbReference type="Gene3D" id="3.40.50.720">
    <property type="entry name" value="NAD(P)-binding Rossmann-like Domain"/>
    <property type="match status" value="2"/>
</dbReference>
<dbReference type="STRING" id="34475.A0A4Y9Z2G9"/>
<evidence type="ECO:0000313" key="4">
    <source>
        <dbReference type="Proteomes" id="UP000298390"/>
    </source>
</evidence>
<dbReference type="InterPro" id="IPR002347">
    <property type="entry name" value="SDR_fam"/>
</dbReference>
<comment type="similarity">
    <text evidence="1">Belongs to the short-chain dehydrogenases/reductases (SDR) family.</text>
</comment>
<keyword evidence="2" id="KW-0560">Oxidoreductase</keyword>
<organism evidence="3 4">
    <name type="scientific">Rhodofomes roseus</name>
    <dbReference type="NCBI Taxonomy" id="34475"/>
    <lineage>
        <taxon>Eukaryota</taxon>
        <taxon>Fungi</taxon>
        <taxon>Dikarya</taxon>
        <taxon>Basidiomycota</taxon>
        <taxon>Agaricomycotina</taxon>
        <taxon>Agaricomycetes</taxon>
        <taxon>Polyporales</taxon>
        <taxon>Rhodofomes</taxon>
    </lineage>
</organism>
<dbReference type="CDD" id="cd05233">
    <property type="entry name" value="SDR_c"/>
    <property type="match status" value="1"/>
</dbReference>
<dbReference type="GO" id="GO:0006633">
    <property type="term" value="P:fatty acid biosynthetic process"/>
    <property type="evidence" value="ECO:0007669"/>
    <property type="project" value="TreeGrafter"/>
</dbReference>
<dbReference type="AlphaFoldDB" id="A0A4Y9Z2G9"/>